<evidence type="ECO:0000313" key="3">
    <source>
        <dbReference type="Proteomes" id="UP000447833"/>
    </source>
</evidence>
<proteinExistence type="predicted"/>
<keyword evidence="1" id="KW-0175">Coiled coil</keyword>
<protein>
    <recommendedName>
        <fullName evidence="4">MerR family transcriptional regulator</fullName>
    </recommendedName>
</protein>
<organism evidence="2 3">
    <name type="scientific">Guptibacillus hwajinpoensis</name>
    <dbReference type="NCBI Taxonomy" id="208199"/>
    <lineage>
        <taxon>Bacteria</taxon>
        <taxon>Bacillati</taxon>
        <taxon>Bacillota</taxon>
        <taxon>Bacilli</taxon>
        <taxon>Bacillales</taxon>
        <taxon>Guptibacillaceae</taxon>
        <taxon>Guptibacillus</taxon>
    </lineage>
</organism>
<reference evidence="2 3" key="1">
    <citation type="submission" date="2019-11" db="EMBL/GenBank/DDBJ databases">
        <title>Genome sequences of 17 halophilic strains isolated from different environments.</title>
        <authorList>
            <person name="Furrow R.E."/>
        </authorList>
    </citation>
    <scope>NUCLEOTIDE SEQUENCE [LARGE SCALE GENOMIC DNA]</scope>
    <source>
        <strain evidence="2 3">22506_14_FS</strain>
    </source>
</reference>
<evidence type="ECO:0000256" key="1">
    <source>
        <dbReference type="SAM" id="Coils"/>
    </source>
</evidence>
<gene>
    <name evidence="2" type="ORF">GLW07_19290</name>
</gene>
<dbReference type="RefSeq" id="WP_160920943.1">
    <property type="nucleotide sequence ID" value="NZ_WMEY01000007.1"/>
</dbReference>
<feature type="coiled-coil region" evidence="1">
    <location>
        <begin position="23"/>
        <end position="60"/>
    </location>
</feature>
<accession>A0A845F4E2</accession>
<evidence type="ECO:0008006" key="4">
    <source>
        <dbReference type="Google" id="ProtNLM"/>
    </source>
</evidence>
<sequence length="186" mass="21677">MNKKIIFMAFLVVLLVITSFNIYDFKVSSNEDLQAEIQQLQLENKTISEENNKLNRLLERQEPAEVQSQYNPLLKQISTFVKVAFVQSKETYPERKKQAEKIMSDELRNIFFPTDTYKGDTRTGVNDVQVFIEASNLTNDHATVLVKLKHTLYSLQNEQKQVSPVFIEIHAKCQNEQWLVTDFTEI</sequence>
<dbReference type="AlphaFoldDB" id="A0A845F4E2"/>
<dbReference type="EMBL" id="WMEY01000007">
    <property type="protein sequence ID" value="MYL65507.1"/>
    <property type="molecule type" value="Genomic_DNA"/>
</dbReference>
<evidence type="ECO:0000313" key="2">
    <source>
        <dbReference type="EMBL" id="MYL65507.1"/>
    </source>
</evidence>
<dbReference type="Proteomes" id="UP000447833">
    <property type="component" value="Unassembled WGS sequence"/>
</dbReference>
<comment type="caution">
    <text evidence="2">The sequence shown here is derived from an EMBL/GenBank/DDBJ whole genome shotgun (WGS) entry which is preliminary data.</text>
</comment>
<name>A0A845F4E2_9BACL</name>